<evidence type="ECO:0000313" key="16">
    <source>
        <dbReference type="Proteomes" id="UP001352263"/>
    </source>
</evidence>
<comment type="catalytic activity">
    <reaction evidence="1">
        <text>ATP + protein L-histidine = ADP + protein N-phospho-L-histidine.</text>
        <dbReference type="EC" id="2.7.13.3"/>
    </reaction>
</comment>
<dbReference type="Pfam" id="PF08447">
    <property type="entry name" value="PAS_3"/>
    <property type="match status" value="1"/>
</dbReference>
<dbReference type="EC" id="2.7.13.3" evidence="2"/>
<dbReference type="PROSITE" id="PS50112">
    <property type="entry name" value="PAS"/>
    <property type="match status" value="2"/>
</dbReference>
<feature type="domain" description="Response regulatory" evidence="12">
    <location>
        <begin position="548"/>
        <end position="664"/>
    </location>
</feature>
<dbReference type="Pfam" id="PF00072">
    <property type="entry name" value="Response_reg"/>
    <property type="match status" value="2"/>
</dbReference>
<dbReference type="NCBIfam" id="TIGR00229">
    <property type="entry name" value="sensory_box"/>
    <property type="match status" value="2"/>
</dbReference>
<dbReference type="InterPro" id="IPR036097">
    <property type="entry name" value="HisK_dim/P_sf"/>
</dbReference>
<dbReference type="SUPFAM" id="SSF47384">
    <property type="entry name" value="Homodimeric domain of signal transducing histidine kinase"/>
    <property type="match status" value="1"/>
</dbReference>
<evidence type="ECO:0000256" key="2">
    <source>
        <dbReference type="ARBA" id="ARBA00012438"/>
    </source>
</evidence>
<dbReference type="SUPFAM" id="SSF52172">
    <property type="entry name" value="CheY-like"/>
    <property type="match status" value="2"/>
</dbReference>
<feature type="domain" description="Response regulatory" evidence="12">
    <location>
        <begin position="714"/>
        <end position="823"/>
    </location>
</feature>
<dbReference type="Gene3D" id="3.30.565.10">
    <property type="entry name" value="Histidine kinase-like ATPase, C-terminal domain"/>
    <property type="match status" value="1"/>
</dbReference>
<feature type="modified residue" description="4-aspartylphosphate" evidence="9">
    <location>
        <position position="598"/>
    </location>
</feature>
<evidence type="ECO:0000259" key="13">
    <source>
        <dbReference type="PROSITE" id="PS50112"/>
    </source>
</evidence>
<feature type="domain" description="Histidine kinase" evidence="11">
    <location>
        <begin position="305"/>
        <end position="528"/>
    </location>
</feature>
<evidence type="ECO:0000256" key="10">
    <source>
        <dbReference type="SAM" id="Coils"/>
    </source>
</evidence>
<dbReference type="SUPFAM" id="SSF55785">
    <property type="entry name" value="PYP-like sensor domain (PAS domain)"/>
    <property type="match status" value="2"/>
</dbReference>
<feature type="domain" description="PAS" evidence="13">
    <location>
        <begin position="13"/>
        <end position="65"/>
    </location>
</feature>
<keyword evidence="8" id="KW-0902">Two-component regulatory system</keyword>
<dbReference type="RefSeq" id="WP_326509757.1">
    <property type="nucleotide sequence ID" value="NZ_JAWIIV010000044.1"/>
</dbReference>
<dbReference type="Pfam" id="PF02518">
    <property type="entry name" value="HATPase_c"/>
    <property type="match status" value="1"/>
</dbReference>
<dbReference type="PANTHER" id="PTHR43065:SF46">
    <property type="entry name" value="C4-DICARBOXYLATE TRANSPORT SENSOR PROTEIN DCTB"/>
    <property type="match status" value="1"/>
</dbReference>
<dbReference type="EMBL" id="JAWIIV010000044">
    <property type="protein sequence ID" value="MEC4723134.1"/>
    <property type="molecule type" value="Genomic_DNA"/>
</dbReference>
<dbReference type="SMART" id="SM00448">
    <property type="entry name" value="REC"/>
    <property type="match status" value="2"/>
</dbReference>
<evidence type="ECO:0000256" key="5">
    <source>
        <dbReference type="ARBA" id="ARBA00022741"/>
    </source>
</evidence>
<reference evidence="15 16" key="1">
    <citation type="submission" date="2023-10" db="EMBL/GenBank/DDBJ databases">
        <title>Noviherbaspirillum sp. CPCC 100848 genome assembly.</title>
        <authorList>
            <person name="Li X.Y."/>
            <person name="Fang X.M."/>
        </authorList>
    </citation>
    <scope>NUCLEOTIDE SEQUENCE [LARGE SCALE GENOMIC DNA]</scope>
    <source>
        <strain evidence="15 16">CPCC 100848</strain>
    </source>
</reference>
<comment type="caution">
    <text evidence="15">The sequence shown here is derived from an EMBL/GenBank/DDBJ whole genome shotgun (WGS) entry which is preliminary data.</text>
</comment>
<keyword evidence="5" id="KW-0547">Nucleotide-binding</keyword>
<keyword evidence="3 9" id="KW-0597">Phosphoprotein</keyword>
<evidence type="ECO:0000259" key="14">
    <source>
        <dbReference type="PROSITE" id="PS50113"/>
    </source>
</evidence>
<keyword evidence="16" id="KW-1185">Reference proteome</keyword>
<dbReference type="PROSITE" id="PS50113">
    <property type="entry name" value="PAC"/>
    <property type="match status" value="1"/>
</dbReference>
<evidence type="ECO:0000256" key="4">
    <source>
        <dbReference type="ARBA" id="ARBA00022679"/>
    </source>
</evidence>
<dbReference type="PROSITE" id="PS50109">
    <property type="entry name" value="HIS_KIN"/>
    <property type="match status" value="1"/>
</dbReference>
<dbReference type="PANTHER" id="PTHR43065">
    <property type="entry name" value="SENSOR HISTIDINE KINASE"/>
    <property type="match status" value="1"/>
</dbReference>
<dbReference type="PROSITE" id="PS50110">
    <property type="entry name" value="RESPONSE_REGULATORY"/>
    <property type="match status" value="2"/>
</dbReference>
<evidence type="ECO:0000256" key="1">
    <source>
        <dbReference type="ARBA" id="ARBA00000085"/>
    </source>
</evidence>
<dbReference type="Proteomes" id="UP001352263">
    <property type="component" value="Unassembled WGS sequence"/>
</dbReference>
<dbReference type="Gene3D" id="1.10.287.130">
    <property type="match status" value="1"/>
</dbReference>
<name>A0ABU6JJB3_9BURK</name>
<organism evidence="15 16">
    <name type="scientific">Noviherbaspirillum album</name>
    <dbReference type="NCBI Taxonomy" id="3080276"/>
    <lineage>
        <taxon>Bacteria</taxon>
        <taxon>Pseudomonadati</taxon>
        <taxon>Pseudomonadota</taxon>
        <taxon>Betaproteobacteria</taxon>
        <taxon>Burkholderiales</taxon>
        <taxon>Oxalobacteraceae</taxon>
        <taxon>Noviherbaspirillum</taxon>
    </lineage>
</organism>
<dbReference type="InterPro" id="IPR035965">
    <property type="entry name" value="PAS-like_dom_sf"/>
</dbReference>
<dbReference type="Gene3D" id="3.30.450.20">
    <property type="entry name" value="PAS domain"/>
    <property type="match status" value="2"/>
</dbReference>
<dbReference type="InterPro" id="IPR003594">
    <property type="entry name" value="HATPase_dom"/>
</dbReference>
<dbReference type="InterPro" id="IPR000700">
    <property type="entry name" value="PAS-assoc_C"/>
</dbReference>
<dbReference type="CDD" id="cd00156">
    <property type="entry name" value="REC"/>
    <property type="match status" value="1"/>
</dbReference>
<gene>
    <name evidence="15" type="ORF">RY831_28655</name>
</gene>
<dbReference type="SUPFAM" id="SSF55874">
    <property type="entry name" value="ATPase domain of HSP90 chaperone/DNA topoisomerase II/histidine kinase"/>
    <property type="match status" value="1"/>
</dbReference>
<dbReference type="InterPro" id="IPR001789">
    <property type="entry name" value="Sig_transdc_resp-reg_receiver"/>
</dbReference>
<feature type="domain" description="PAC" evidence="14">
    <location>
        <begin position="88"/>
        <end position="140"/>
    </location>
</feature>
<dbReference type="SMART" id="SM00091">
    <property type="entry name" value="PAS"/>
    <property type="match status" value="2"/>
</dbReference>
<sequence length="827" mass="90802">MSHAQEQAMSRRLEEDMEELYENAPCGYLSTLPDGTIIRVNATFLKWTGYGRTDLLERKRFQELLPVTGRIFHDTHFGPLLLMQGFVRELAFDIMAADGTRMPILMNSVLKRDEAGEPLVIRTTLLDARGRRAYEEELRRAKQKAEKAETAVRQLADELEQRVEQRTQERDRVWKMSRDILAIATLDGRFLNCNPAFTTILGWTEDETASLSAADLVHPDHREQLANMLAILGRGNPVDRFDVPMRHKDTSYRWLSMAVMPHDDAIYIVGRDATREREQAETLRKTEEALLQAQKMEAIGKLTGGVAHDFNNILQVIAGNLELLKLEFAGNAQAGNRLQQARFAVERGAKLASQLLSFASRQPLQPVPTHLGRILREIDDLLRRALGESVEIETIVSGGLWTASVDRNQLENVILNLAINARDAMRGAGRLTIEIGNASLDEHYARTHADATPGQYVVLSMSDTGSGMSPELIEHIFEPFFTTKPEGEGTGLGLSMVYGFVKQSGGHIRVDSAPGCGTTFRLYLPRVHQMEAGIIDARREPVAGGKETILVVEDDPAVQATTVDMLAGLGYKVLRAMDAQSALSILQSGVSVDLLFTDVVMPGPLRSPELARQAGLIMPGIAVLFTSGYTRNIIVHDGRLDPGVELISKPYQRDDLARKIRHVLDSRDRAGGRDSAAVTTSALAVTPYETPYATQSTPISAPISATSPAAQSLRILAVEDNGDSLEMLCQLLLALGHAARGVANADDAIAALAQERFDVLLTDVGLPGKSGLELAREALAIHPSLRIIFCSGHGVIKEEGISALSLPKPYSLERMMDILSRVRSEPA</sequence>
<dbReference type="InterPro" id="IPR004358">
    <property type="entry name" value="Sig_transdc_His_kin-like_C"/>
</dbReference>
<evidence type="ECO:0000313" key="15">
    <source>
        <dbReference type="EMBL" id="MEC4723134.1"/>
    </source>
</evidence>
<dbReference type="Gene3D" id="3.40.50.2300">
    <property type="match status" value="2"/>
</dbReference>
<feature type="coiled-coil region" evidence="10">
    <location>
        <begin position="131"/>
        <end position="165"/>
    </location>
</feature>
<keyword evidence="10" id="KW-0175">Coiled coil</keyword>
<dbReference type="CDD" id="cd00082">
    <property type="entry name" value="HisKA"/>
    <property type="match status" value="1"/>
</dbReference>
<evidence type="ECO:0000256" key="7">
    <source>
        <dbReference type="ARBA" id="ARBA00022840"/>
    </source>
</evidence>
<dbReference type="InterPro" id="IPR036890">
    <property type="entry name" value="HATPase_C_sf"/>
</dbReference>
<evidence type="ECO:0000256" key="6">
    <source>
        <dbReference type="ARBA" id="ARBA00022777"/>
    </source>
</evidence>
<feature type="domain" description="PAS" evidence="13">
    <location>
        <begin position="187"/>
        <end position="236"/>
    </location>
</feature>
<dbReference type="Pfam" id="PF13426">
    <property type="entry name" value="PAS_9"/>
    <property type="match status" value="1"/>
</dbReference>
<keyword evidence="6" id="KW-0418">Kinase</keyword>
<feature type="modified residue" description="4-aspartylphosphate" evidence="9">
    <location>
        <position position="763"/>
    </location>
</feature>
<keyword evidence="4" id="KW-0808">Transferase</keyword>
<dbReference type="CDD" id="cd00130">
    <property type="entry name" value="PAS"/>
    <property type="match status" value="2"/>
</dbReference>
<dbReference type="PRINTS" id="PR00344">
    <property type="entry name" value="BCTRLSENSOR"/>
</dbReference>
<evidence type="ECO:0000256" key="8">
    <source>
        <dbReference type="ARBA" id="ARBA00023012"/>
    </source>
</evidence>
<evidence type="ECO:0000256" key="3">
    <source>
        <dbReference type="ARBA" id="ARBA00022553"/>
    </source>
</evidence>
<keyword evidence="7" id="KW-0067">ATP-binding</keyword>
<evidence type="ECO:0000259" key="12">
    <source>
        <dbReference type="PROSITE" id="PS50110"/>
    </source>
</evidence>
<dbReference type="CDD" id="cd18161">
    <property type="entry name" value="REC_hyHK_blue-like"/>
    <property type="match status" value="1"/>
</dbReference>
<evidence type="ECO:0000256" key="9">
    <source>
        <dbReference type="PROSITE-ProRule" id="PRU00169"/>
    </source>
</evidence>
<proteinExistence type="predicted"/>
<dbReference type="InterPro" id="IPR000014">
    <property type="entry name" value="PAS"/>
</dbReference>
<dbReference type="InterPro" id="IPR011006">
    <property type="entry name" value="CheY-like_superfamily"/>
</dbReference>
<protein>
    <recommendedName>
        <fullName evidence="2">histidine kinase</fullName>
        <ecNumber evidence="2">2.7.13.3</ecNumber>
    </recommendedName>
</protein>
<accession>A0ABU6JJB3</accession>
<dbReference type="InterPro" id="IPR005467">
    <property type="entry name" value="His_kinase_dom"/>
</dbReference>
<dbReference type="InterPro" id="IPR013655">
    <property type="entry name" value="PAS_fold_3"/>
</dbReference>
<dbReference type="SMART" id="SM00388">
    <property type="entry name" value="HisKA"/>
    <property type="match status" value="1"/>
</dbReference>
<dbReference type="SMART" id="SM00387">
    <property type="entry name" value="HATPase_c"/>
    <property type="match status" value="1"/>
</dbReference>
<dbReference type="InterPro" id="IPR003661">
    <property type="entry name" value="HisK_dim/P_dom"/>
</dbReference>
<evidence type="ECO:0000259" key="11">
    <source>
        <dbReference type="PROSITE" id="PS50109"/>
    </source>
</evidence>